<dbReference type="OrthoDB" id="1666848at2"/>
<dbReference type="InterPro" id="IPR046749">
    <property type="entry name" value="SHOCT_2"/>
</dbReference>
<dbReference type="RefSeq" id="WP_094785529.1">
    <property type="nucleotide sequence ID" value="NZ_BEDT01000019.1"/>
</dbReference>
<feature type="domain" description="SHOCT-like" evidence="1">
    <location>
        <begin position="1"/>
        <end position="52"/>
    </location>
</feature>
<proteinExistence type="predicted"/>
<gene>
    <name evidence="2" type="ORF">RsY01_2144</name>
</gene>
<protein>
    <recommendedName>
        <fullName evidence="1">SHOCT-like domain-containing protein</fullName>
    </recommendedName>
</protein>
<dbReference type="EMBL" id="BEDT01000019">
    <property type="protein sequence ID" value="GAX48515.1"/>
    <property type="molecule type" value="Genomic_DNA"/>
</dbReference>
<evidence type="ECO:0000313" key="3">
    <source>
        <dbReference type="Proteomes" id="UP000218689"/>
    </source>
</evidence>
<accession>A0A224XFW3</accession>
<dbReference type="Pfam" id="PF20612">
    <property type="entry name" value="SHOCT_2"/>
    <property type="match status" value="1"/>
</dbReference>
<keyword evidence="3" id="KW-1185">Reference proteome</keyword>
<evidence type="ECO:0000313" key="2">
    <source>
        <dbReference type="EMBL" id="GAX48515.1"/>
    </source>
</evidence>
<dbReference type="AlphaFoldDB" id="A0A224XFW3"/>
<comment type="caution">
    <text evidence="2">The sequence shown here is derived from an EMBL/GenBank/DDBJ whole genome shotgun (WGS) entry which is preliminary data.</text>
</comment>
<sequence length="59" mass="6658">MQKQEVKADMLYHISLSVAKSMLENGAISQTDYQKIDTILLEKYHPYFGGLLSPNALTL</sequence>
<dbReference type="Proteomes" id="UP000218689">
    <property type="component" value="Unassembled WGS sequence"/>
</dbReference>
<organism evidence="2 3">
    <name type="scientific">Pseudolactococcus reticulitermitis</name>
    <dbReference type="NCBI Taxonomy" id="2025039"/>
    <lineage>
        <taxon>Bacteria</taxon>
        <taxon>Bacillati</taxon>
        <taxon>Bacillota</taxon>
        <taxon>Bacilli</taxon>
        <taxon>Lactobacillales</taxon>
        <taxon>Streptococcaceae</taxon>
        <taxon>Pseudolactococcus</taxon>
    </lineage>
</organism>
<reference evidence="3" key="1">
    <citation type="submission" date="2017-08" db="EMBL/GenBank/DDBJ databases">
        <title>Draft genome sequence of Lactococcus sp. strain Rs-Y01, isolated from the gut of the lower termite Reticulitermes speratus.</title>
        <authorList>
            <person name="Ohkuma M."/>
            <person name="Yuki M."/>
        </authorList>
    </citation>
    <scope>NUCLEOTIDE SEQUENCE [LARGE SCALE GENOMIC DNA]</scope>
    <source>
        <strain evidence="3">Rs-Y01</strain>
    </source>
</reference>
<evidence type="ECO:0000259" key="1">
    <source>
        <dbReference type="Pfam" id="PF20612"/>
    </source>
</evidence>
<name>A0A224XFW3_9LACT</name>